<feature type="domain" description="Phosphoesterase HXTX" evidence="3">
    <location>
        <begin position="13"/>
        <end position="87"/>
    </location>
</feature>
<name>A0A6N0NU44_9CREN</name>
<dbReference type="InterPro" id="IPR004175">
    <property type="entry name" value="RNA_CPDase"/>
</dbReference>
<dbReference type="SUPFAM" id="SSF55144">
    <property type="entry name" value="LigT-like"/>
    <property type="match status" value="1"/>
</dbReference>
<keyword evidence="1 2" id="KW-0378">Hydrolase</keyword>
<dbReference type="NCBIfam" id="TIGR02258">
    <property type="entry name" value="2_5_ligase"/>
    <property type="match status" value="1"/>
</dbReference>
<evidence type="ECO:0000256" key="1">
    <source>
        <dbReference type="ARBA" id="ARBA00022801"/>
    </source>
</evidence>
<dbReference type="InterPro" id="IPR009097">
    <property type="entry name" value="Cyclic_Pdiesterase"/>
</dbReference>
<dbReference type="PANTHER" id="PTHR35561">
    <property type="entry name" value="RNA 2',3'-CYCLIC PHOSPHODIESTERASE"/>
    <property type="match status" value="1"/>
</dbReference>
<sequence length="186" mass="21091">MRLFVGIPVEDSPWLREALSLVERTGVDIKLVEPQNVHVTLAFLGEVPEGKVGLVKESLEELSFSPFKMAFRGMGAFPSISRPRVVWIGITEGSNEIRRMRNSLVKSLSMRRVRVEEEQFVPHVTLGRIKGPRGVQNLALLVEQMSDRDFGEQEVREVVLFKSTLTPKGPIYEEVHRRLAEERGAK</sequence>
<evidence type="ECO:0000256" key="2">
    <source>
        <dbReference type="HAMAP-Rule" id="MF_01940"/>
    </source>
</evidence>
<feature type="active site" description="Proton acceptor" evidence="2">
    <location>
        <position position="123"/>
    </location>
</feature>
<feature type="short sequence motif" description="HXTX 1" evidence="2">
    <location>
        <begin position="38"/>
        <end position="41"/>
    </location>
</feature>
<dbReference type="EC" id="3.1.4.58" evidence="2"/>
<accession>A0A6N0NU44</accession>
<dbReference type="GO" id="GO:0004113">
    <property type="term" value="F:2',3'-cyclic-nucleotide 3'-phosphodiesterase activity"/>
    <property type="evidence" value="ECO:0007669"/>
    <property type="project" value="InterPro"/>
</dbReference>
<reference evidence="4 5" key="1">
    <citation type="submission" date="2020-02" db="EMBL/GenBank/DDBJ databases">
        <title>Comparative genome analysis reveals the metabolism and evolution of the thermophilic archaeal genus Metallosphaera.</title>
        <authorList>
            <person name="Jiang C."/>
        </authorList>
    </citation>
    <scope>NUCLEOTIDE SEQUENCE [LARGE SCALE GENOMIC DNA]</scope>
    <source>
        <strain evidence="4 5">Ric-A</strain>
    </source>
</reference>
<dbReference type="KEGG" id="mten:GWK48_02560"/>
<evidence type="ECO:0000313" key="4">
    <source>
        <dbReference type="EMBL" id="QKQ99422.1"/>
    </source>
</evidence>
<dbReference type="EMBL" id="CP049074">
    <property type="protein sequence ID" value="QKQ99422.1"/>
    <property type="molecule type" value="Genomic_DNA"/>
</dbReference>
<comment type="function">
    <text evidence="2">Hydrolyzes RNA 2',3'-cyclic phosphodiester to an RNA 2'-phosphomonoester.</text>
</comment>
<comment type="similarity">
    <text evidence="2">Belongs to the 2H phosphoesterase superfamily. ThpR family.</text>
</comment>
<dbReference type="RefSeq" id="WP_174629303.1">
    <property type="nucleotide sequence ID" value="NZ_CP049074.1"/>
</dbReference>
<dbReference type="OrthoDB" id="44091at2157"/>
<gene>
    <name evidence="4" type="primary">thpR</name>
    <name evidence="4" type="ORF">GWK48_02560</name>
</gene>
<dbReference type="Gene3D" id="3.90.1140.10">
    <property type="entry name" value="Cyclic phosphodiesterase"/>
    <property type="match status" value="1"/>
</dbReference>
<comment type="catalytic activity">
    <reaction evidence="2">
        <text>a 3'-end 2',3'-cyclophospho-ribonucleotide-RNA + H2O = a 3'-end 2'-phospho-ribonucleotide-RNA + H(+)</text>
        <dbReference type="Rhea" id="RHEA:11828"/>
        <dbReference type="Rhea" id="RHEA-COMP:10464"/>
        <dbReference type="Rhea" id="RHEA-COMP:17353"/>
        <dbReference type="ChEBI" id="CHEBI:15377"/>
        <dbReference type="ChEBI" id="CHEBI:15378"/>
        <dbReference type="ChEBI" id="CHEBI:83064"/>
        <dbReference type="ChEBI" id="CHEBI:173113"/>
        <dbReference type="EC" id="3.1.4.58"/>
    </reaction>
</comment>
<feature type="short sequence motif" description="HXTX 2" evidence="2">
    <location>
        <begin position="123"/>
        <end position="126"/>
    </location>
</feature>
<dbReference type="Proteomes" id="UP000509301">
    <property type="component" value="Chromosome"/>
</dbReference>
<organism evidence="4 5">
    <name type="scientific">Metallosphaera tengchongensis</name>
    <dbReference type="NCBI Taxonomy" id="1532350"/>
    <lineage>
        <taxon>Archaea</taxon>
        <taxon>Thermoproteota</taxon>
        <taxon>Thermoprotei</taxon>
        <taxon>Sulfolobales</taxon>
        <taxon>Sulfolobaceae</taxon>
        <taxon>Metallosphaera</taxon>
    </lineage>
</organism>
<feature type="domain" description="Phosphoesterase HXTX" evidence="3">
    <location>
        <begin position="92"/>
        <end position="172"/>
    </location>
</feature>
<dbReference type="Pfam" id="PF02834">
    <property type="entry name" value="LigT_PEase"/>
    <property type="match status" value="2"/>
</dbReference>
<dbReference type="GeneID" id="55640794"/>
<feature type="active site" description="Proton donor" evidence="2">
    <location>
        <position position="38"/>
    </location>
</feature>
<proteinExistence type="inferred from homology"/>
<keyword evidence="5" id="KW-1185">Reference proteome</keyword>
<dbReference type="InterPro" id="IPR014051">
    <property type="entry name" value="Phosphoesterase_HXTX"/>
</dbReference>
<protein>
    <recommendedName>
        <fullName evidence="2">RNA 2',3'-cyclic phosphodiesterase</fullName>
        <shortName evidence="2">RNA 2',3'-CPDase</shortName>
        <ecNumber evidence="2">3.1.4.58</ecNumber>
    </recommendedName>
</protein>
<evidence type="ECO:0000313" key="5">
    <source>
        <dbReference type="Proteomes" id="UP000509301"/>
    </source>
</evidence>
<dbReference type="PANTHER" id="PTHR35561:SF1">
    <property type="entry name" value="RNA 2',3'-CYCLIC PHOSPHODIESTERASE"/>
    <property type="match status" value="1"/>
</dbReference>
<evidence type="ECO:0000259" key="3">
    <source>
        <dbReference type="Pfam" id="PF02834"/>
    </source>
</evidence>
<dbReference type="AlphaFoldDB" id="A0A6N0NU44"/>
<dbReference type="GO" id="GO:0008664">
    <property type="term" value="F:RNA 2',3'-cyclic 3'-phosphodiesterase activity"/>
    <property type="evidence" value="ECO:0007669"/>
    <property type="project" value="UniProtKB-EC"/>
</dbReference>
<dbReference type="HAMAP" id="MF_01940">
    <property type="entry name" value="RNA_CPDase"/>
    <property type="match status" value="1"/>
</dbReference>